<evidence type="ECO:0000256" key="1">
    <source>
        <dbReference type="ARBA" id="ARBA00010307"/>
    </source>
</evidence>
<dbReference type="InterPro" id="IPR016123">
    <property type="entry name" value="Mog1/PsbP_a/b/a-sand"/>
</dbReference>
<dbReference type="STRING" id="61819.ENSACIP00000029385"/>
<keyword evidence="6" id="KW-1185">Reference proteome</keyword>
<keyword evidence="4" id="KW-0732">Signal</keyword>
<organism evidence="5 6">
    <name type="scientific">Amphilophus citrinellus</name>
    <name type="common">Midas cichlid</name>
    <name type="synonym">Cichlasoma citrinellum</name>
    <dbReference type="NCBI Taxonomy" id="61819"/>
    <lineage>
        <taxon>Eukaryota</taxon>
        <taxon>Metazoa</taxon>
        <taxon>Chordata</taxon>
        <taxon>Craniata</taxon>
        <taxon>Vertebrata</taxon>
        <taxon>Euteleostomi</taxon>
        <taxon>Actinopterygii</taxon>
        <taxon>Neopterygii</taxon>
        <taxon>Teleostei</taxon>
        <taxon>Neoteleostei</taxon>
        <taxon>Acanthomorphata</taxon>
        <taxon>Ovalentaria</taxon>
        <taxon>Cichlomorphae</taxon>
        <taxon>Cichliformes</taxon>
        <taxon>Cichlidae</taxon>
        <taxon>New World cichlids</taxon>
        <taxon>Cichlasomatinae</taxon>
        <taxon>Heroini</taxon>
        <taxon>Amphilophus</taxon>
    </lineage>
</organism>
<dbReference type="InterPro" id="IPR007681">
    <property type="entry name" value="Mog1"/>
</dbReference>
<proteinExistence type="inferred from homology"/>
<dbReference type="PANTHER" id="PTHR15837:SF0">
    <property type="entry name" value="RAN GUANINE NUCLEOTIDE RELEASE FACTOR"/>
    <property type="match status" value="1"/>
</dbReference>
<feature type="chain" id="PRO_5018596010" evidence="4">
    <location>
        <begin position="18"/>
        <end position="155"/>
    </location>
</feature>
<dbReference type="OMA" id="FAHAHTN"/>
<dbReference type="GO" id="GO:0060047">
    <property type="term" value="P:heart contraction"/>
    <property type="evidence" value="ECO:0007669"/>
    <property type="project" value="TreeGrafter"/>
</dbReference>
<sequence>MGRLILFFGGALPAVIPHSATDVSELREILDNQEVFAHAHTNQSLIVKLVEHQEQVADQDAAKYHFEDIASSNKALEPGAFEVTSVVALPKSELSSSECSTAWMLTGASRVAIAQEVKAVTFSTEGLWFDPWLLQSESFLWQDTESQVASLMNVR</sequence>
<evidence type="ECO:0000313" key="6">
    <source>
        <dbReference type="Proteomes" id="UP000261340"/>
    </source>
</evidence>
<dbReference type="Proteomes" id="UP000261340">
    <property type="component" value="Unplaced"/>
</dbReference>
<dbReference type="GO" id="GO:0005085">
    <property type="term" value="F:guanyl-nucleotide exchange factor activity"/>
    <property type="evidence" value="ECO:0007669"/>
    <property type="project" value="TreeGrafter"/>
</dbReference>
<evidence type="ECO:0000313" key="5">
    <source>
        <dbReference type="Ensembl" id="ENSACIP00000029385.1"/>
    </source>
</evidence>
<dbReference type="GO" id="GO:0005634">
    <property type="term" value="C:nucleus"/>
    <property type="evidence" value="ECO:0007669"/>
    <property type="project" value="TreeGrafter"/>
</dbReference>
<dbReference type="GO" id="GO:0017080">
    <property type="term" value="F:sodium channel regulator activity"/>
    <property type="evidence" value="ECO:0007669"/>
    <property type="project" value="TreeGrafter"/>
</dbReference>
<dbReference type="GO" id="GO:0031267">
    <property type="term" value="F:small GTPase binding"/>
    <property type="evidence" value="ECO:0007669"/>
    <property type="project" value="TreeGrafter"/>
</dbReference>
<feature type="signal peptide" evidence="4">
    <location>
        <begin position="1"/>
        <end position="17"/>
    </location>
</feature>
<dbReference type="Gene3D" id="3.40.1000.10">
    <property type="entry name" value="Mog1/PsbP, alpha/beta/alpha sandwich"/>
    <property type="match status" value="1"/>
</dbReference>
<dbReference type="GO" id="GO:0006606">
    <property type="term" value="P:protein import into nucleus"/>
    <property type="evidence" value="ECO:0007669"/>
    <property type="project" value="TreeGrafter"/>
</dbReference>
<comment type="similarity">
    <text evidence="1">Belongs to the MOG1 family.</text>
</comment>
<dbReference type="GeneTree" id="ENSGT00390000013834"/>
<keyword evidence="3" id="KW-0653">Protein transport</keyword>
<protein>
    <submittedName>
        <fullName evidence="5">Uncharacterized protein</fullName>
    </submittedName>
</protein>
<accession>A0A3Q0SWV7</accession>
<evidence type="ECO:0000256" key="4">
    <source>
        <dbReference type="SAM" id="SignalP"/>
    </source>
</evidence>
<reference evidence="5" key="2">
    <citation type="submission" date="2025-09" db="UniProtKB">
        <authorList>
            <consortium name="Ensembl"/>
        </authorList>
    </citation>
    <scope>IDENTIFICATION</scope>
</reference>
<dbReference type="Pfam" id="PF04603">
    <property type="entry name" value="Mog1"/>
    <property type="match status" value="1"/>
</dbReference>
<dbReference type="PANTHER" id="PTHR15837">
    <property type="entry name" value="RAN GUANINE NUCLEOTIDE RELEASE FACTOR"/>
    <property type="match status" value="1"/>
</dbReference>
<reference evidence="5" key="1">
    <citation type="submission" date="2025-08" db="UniProtKB">
        <authorList>
            <consortium name="Ensembl"/>
        </authorList>
    </citation>
    <scope>IDENTIFICATION</scope>
</reference>
<dbReference type="AlphaFoldDB" id="A0A3Q0SWV7"/>
<dbReference type="GO" id="GO:0003254">
    <property type="term" value="P:regulation of membrane depolarization"/>
    <property type="evidence" value="ECO:0007669"/>
    <property type="project" value="TreeGrafter"/>
</dbReference>
<dbReference type="Ensembl" id="ENSACIT00000030164.1">
    <property type="protein sequence ID" value="ENSACIP00000029385.1"/>
    <property type="gene ID" value="ENSACIG00000022757.1"/>
</dbReference>
<dbReference type="GO" id="GO:0044325">
    <property type="term" value="F:transmembrane transporter binding"/>
    <property type="evidence" value="ECO:0007669"/>
    <property type="project" value="TreeGrafter"/>
</dbReference>
<evidence type="ECO:0000256" key="2">
    <source>
        <dbReference type="ARBA" id="ARBA00022448"/>
    </source>
</evidence>
<dbReference type="SUPFAM" id="SSF55724">
    <property type="entry name" value="Mog1p/PsbP-like"/>
    <property type="match status" value="1"/>
</dbReference>
<evidence type="ECO:0000256" key="3">
    <source>
        <dbReference type="ARBA" id="ARBA00022927"/>
    </source>
</evidence>
<keyword evidence="2" id="KW-0813">Transport</keyword>
<name>A0A3Q0SWV7_AMPCI</name>